<evidence type="ECO:0000313" key="1">
    <source>
        <dbReference type="EMBL" id="MFD1047141.1"/>
    </source>
</evidence>
<accession>A0ABW3MA96</accession>
<dbReference type="Proteomes" id="UP001597045">
    <property type="component" value="Unassembled WGS sequence"/>
</dbReference>
<evidence type="ECO:0008006" key="3">
    <source>
        <dbReference type="Google" id="ProtNLM"/>
    </source>
</evidence>
<keyword evidence="2" id="KW-1185">Reference proteome</keyword>
<protein>
    <recommendedName>
        <fullName evidence="3">Glyoxalase</fullName>
    </recommendedName>
</protein>
<reference evidence="2" key="1">
    <citation type="journal article" date="2019" name="Int. J. Syst. Evol. Microbiol.">
        <title>The Global Catalogue of Microorganisms (GCM) 10K type strain sequencing project: providing services to taxonomists for standard genome sequencing and annotation.</title>
        <authorList>
            <consortium name="The Broad Institute Genomics Platform"/>
            <consortium name="The Broad Institute Genome Sequencing Center for Infectious Disease"/>
            <person name="Wu L."/>
            <person name="Ma J."/>
        </authorList>
    </citation>
    <scope>NUCLEOTIDE SEQUENCE [LARGE SCALE GENOMIC DNA]</scope>
    <source>
        <strain evidence="2">JCM 31486</strain>
    </source>
</reference>
<organism evidence="1 2">
    <name type="scientific">Kibdelosporangium lantanae</name>
    <dbReference type="NCBI Taxonomy" id="1497396"/>
    <lineage>
        <taxon>Bacteria</taxon>
        <taxon>Bacillati</taxon>
        <taxon>Actinomycetota</taxon>
        <taxon>Actinomycetes</taxon>
        <taxon>Pseudonocardiales</taxon>
        <taxon>Pseudonocardiaceae</taxon>
        <taxon>Kibdelosporangium</taxon>
    </lineage>
</organism>
<evidence type="ECO:0000313" key="2">
    <source>
        <dbReference type="Proteomes" id="UP001597045"/>
    </source>
</evidence>
<comment type="caution">
    <text evidence="1">The sequence shown here is derived from an EMBL/GenBank/DDBJ whole genome shotgun (WGS) entry which is preliminary data.</text>
</comment>
<proteinExistence type="predicted"/>
<dbReference type="EMBL" id="JBHTIS010000947">
    <property type="protein sequence ID" value="MFD1047141.1"/>
    <property type="molecule type" value="Genomic_DNA"/>
</dbReference>
<gene>
    <name evidence="1" type="ORF">ACFQ1S_17110</name>
</gene>
<name>A0ABW3MA96_9PSEU</name>
<sequence>MYRIETYSEAVDQIASLPNEALAFYAQTLGVLELVPWNGLPYNDAMPDGAMRQLVCGPGGAAVPLDDYDFGRDYR</sequence>